<evidence type="ECO:0000313" key="3">
    <source>
        <dbReference type="Proteomes" id="UP001565242"/>
    </source>
</evidence>
<reference evidence="2 3" key="1">
    <citation type="submission" date="2024-03" db="EMBL/GenBank/DDBJ databases">
        <title>Mouse gut bacterial collection (mGBC) of GemPharmatech.</title>
        <authorList>
            <person name="He Y."/>
            <person name="Dong L."/>
            <person name="Wu D."/>
            <person name="Gao X."/>
            <person name="Lin Z."/>
        </authorList>
    </citation>
    <scope>NUCLEOTIDE SEQUENCE [LARGE SCALE GENOMIC DNA]</scope>
    <source>
        <strain evidence="2 3">20-218</strain>
    </source>
</reference>
<evidence type="ECO:0000256" key="1">
    <source>
        <dbReference type="SAM" id="SignalP"/>
    </source>
</evidence>
<sequence>MKELISKILSSSALLLLLSGAVGPTVSVFAEELSPPKIESKGISTTAYFWKVDSKTTNKYYYGGWQTGPIGKGPATLSVNQSSSLSRSVSASICDSYPAGQATIGGSLGVTIGKSYTYGTSYSITVPKSKRYQIIVRPYFKQVKVVQRQWIKTGTVSSKTPKTAVAYVNIFQYWDYSYKVV</sequence>
<feature type="signal peptide" evidence="1">
    <location>
        <begin position="1"/>
        <end position="30"/>
    </location>
</feature>
<protein>
    <submittedName>
        <fullName evidence="2">Uncharacterized protein</fullName>
    </submittedName>
</protein>
<evidence type="ECO:0000313" key="2">
    <source>
        <dbReference type="EMBL" id="MEY8537410.1"/>
    </source>
</evidence>
<keyword evidence="3" id="KW-1185">Reference proteome</keyword>
<proteinExistence type="predicted"/>
<organism evidence="2 3">
    <name type="scientific">Lactococcus muris</name>
    <dbReference type="NCBI Taxonomy" id="2941330"/>
    <lineage>
        <taxon>Bacteria</taxon>
        <taxon>Bacillati</taxon>
        <taxon>Bacillota</taxon>
        <taxon>Bacilli</taxon>
        <taxon>Lactobacillales</taxon>
        <taxon>Streptococcaceae</taxon>
        <taxon>Lactococcus</taxon>
    </lineage>
</organism>
<gene>
    <name evidence="2" type="ORF">AALM99_02965</name>
</gene>
<feature type="chain" id="PRO_5046357872" evidence="1">
    <location>
        <begin position="31"/>
        <end position="181"/>
    </location>
</feature>
<dbReference type="EMBL" id="JBCLSQ010000005">
    <property type="protein sequence ID" value="MEY8537410.1"/>
    <property type="molecule type" value="Genomic_DNA"/>
</dbReference>
<keyword evidence="1" id="KW-0732">Signal</keyword>
<name>A0ABV4D6L9_9LACT</name>
<dbReference type="RefSeq" id="WP_202230156.1">
    <property type="nucleotide sequence ID" value="NZ_JBCLSQ010000005.1"/>
</dbReference>
<dbReference type="Proteomes" id="UP001565242">
    <property type="component" value="Unassembled WGS sequence"/>
</dbReference>
<comment type="caution">
    <text evidence="2">The sequence shown here is derived from an EMBL/GenBank/DDBJ whole genome shotgun (WGS) entry which is preliminary data.</text>
</comment>
<accession>A0ABV4D6L9</accession>